<sequence>MNKRDYKESAPGEIYHVYNRGVANENIFIDQEDYSFFTYRLRQNLFPDEELEYSKTRIAVLPPKSFSLLGYCLMPNHFHLLIRQNGKISTSTLLLKVLTSYSKFYNKRHGRIGHLFQDRFKQVHVSDDRYLTWLSAYIHQNPKVAGLVNDPAKYKWSSYLDYITQTHGSIITGQDIILGQFKNKSDYKGFVESSYKIIKEKKDLEEYLLDI</sequence>
<organism evidence="2 3">
    <name type="scientific">Candidatus Yanofskybacteria bacterium GW2011_GWE2_40_11</name>
    <dbReference type="NCBI Taxonomy" id="1619033"/>
    <lineage>
        <taxon>Bacteria</taxon>
        <taxon>Candidatus Yanofskyibacteriota</taxon>
    </lineage>
</organism>
<dbReference type="Pfam" id="PF01797">
    <property type="entry name" value="Y1_Tnp"/>
    <property type="match status" value="1"/>
</dbReference>
<dbReference type="Gene3D" id="3.30.70.1290">
    <property type="entry name" value="Transposase IS200-like"/>
    <property type="match status" value="1"/>
</dbReference>
<dbReference type="GO" id="GO:0003677">
    <property type="term" value="F:DNA binding"/>
    <property type="evidence" value="ECO:0007669"/>
    <property type="project" value="InterPro"/>
</dbReference>
<comment type="caution">
    <text evidence="2">The sequence shown here is derived from an EMBL/GenBank/DDBJ whole genome shotgun (WGS) entry which is preliminary data.</text>
</comment>
<evidence type="ECO:0000313" key="2">
    <source>
        <dbReference type="EMBL" id="KKR40254.1"/>
    </source>
</evidence>
<dbReference type="EMBL" id="LBXZ01000009">
    <property type="protein sequence ID" value="KKR40254.1"/>
    <property type="molecule type" value="Genomic_DNA"/>
</dbReference>
<feature type="domain" description="Transposase IS200-like" evidence="1">
    <location>
        <begin position="10"/>
        <end position="141"/>
    </location>
</feature>
<dbReference type="GO" id="GO:0006313">
    <property type="term" value="P:DNA transposition"/>
    <property type="evidence" value="ECO:0007669"/>
    <property type="project" value="InterPro"/>
</dbReference>
<dbReference type="PANTHER" id="PTHR34322">
    <property type="entry name" value="TRANSPOSASE, Y1_TNP DOMAIN-CONTAINING"/>
    <property type="match status" value="1"/>
</dbReference>
<accession>A0A0G0QIS1</accession>
<dbReference type="SUPFAM" id="SSF143422">
    <property type="entry name" value="Transposase IS200-like"/>
    <property type="match status" value="1"/>
</dbReference>
<dbReference type="AlphaFoldDB" id="A0A0G0QIS1"/>
<dbReference type="InterPro" id="IPR002686">
    <property type="entry name" value="Transposase_17"/>
</dbReference>
<evidence type="ECO:0000259" key="1">
    <source>
        <dbReference type="SMART" id="SM01321"/>
    </source>
</evidence>
<protein>
    <recommendedName>
        <fullName evidence="1">Transposase IS200-like domain-containing protein</fullName>
    </recommendedName>
</protein>
<dbReference type="GO" id="GO:0004803">
    <property type="term" value="F:transposase activity"/>
    <property type="evidence" value="ECO:0007669"/>
    <property type="project" value="InterPro"/>
</dbReference>
<dbReference type="Proteomes" id="UP000034072">
    <property type="component" value="Unassembled WGS sequence"/>
</dbReference>
<name>A0A0G0QIS1_9BACT</name>
<dbReference type="InterPro" id="IPR036515">
    <property type="entry name" value="Transposase_17_sf"/>
</dbReference>
<reference evidence="2 3" key="1">
    <citation type="journal article" date="2015" name="Nature">
        <title>rRNA introns, odd ribosomes, and small enigmatic genomes across a large radiation of phyla.</title>
        <authorList>
            <person name="Brown C.T."/>
            <person name="Hug L.A."/>
            <person name="Thomas B.C."/>
            <person name="Sharon I."/>
            <person name="Castelle C.J."/>
            <person name="Singh A."/>
            <person name="Wilkins M.J."/>
            <person name="Williams K.H."/>
            <person name="Banfield J.F."/>
        </authorList>
    </citation>
    <scope>NUCLEOTIDE SEQUENCE [LARGE SCALE GENOMIC DNA]</scope>
</reference>
<evidence type="ECO:0000313" key="3">
    <source>
        <dbReference type="Proteomes" id="UP000034072"/>
    </source>
</evidence>
<gene>
    <name evidence="2" type="ORF">UT75_C0009G0027</name>
</gene>
<dbReference type="SMART" id="SM01321">
    <property type="entry name" value="Y1_Tnp"/>
    <property type="match status" value="1"/>
</dbReference>
<dbReference type="PANTHER" id="PTHR34322:SF2">
    <property type="entry name" value="TRANSPOSASE IS200-LIKE DOMAIN-CONTAINING PROTEIN"/>
    <property type="match status" value="1"/>
</dbReference>
<proteinExistence type="predicted"/>